<dbReference type="Gene3D" id="3.40.50.150">
    <property type="entry name" value="Vaccinia Virus protein VP39"/>
    <property type="match status" value="1"/>
</dbReference>
<feature type="binding site" evidence="5">
    <location>
        <position position="164"/>
    </location>
    <ligand>
        <name>S-adenosyl-L-methionine</name>
        <dbReference type="ChEBI" id="CHEBI:59789"/>
    </ligand>
</feature>
<keyword evidence="2 5" id="KW-0808">Transferase</keyword>
<reference evidence="7 8" key="1">
    <citation type="submission" date="2019-01" db="EMBL/GenBank/DDBJ databases">
        <title>Geovibrio thiophilus DSM 11263, complete genome.</title>
        <authorList>
            <person name="Spring S."/>
            <person name="Bunk B."/>
            <person name="Sproer C."/>
        </authorList>
    </citation>
    <scope>NUCLEOTIDE SEQUENCE [LARGE SCALE GENOMIC DNA]</scope>
    <source>
        <strain evidence="7 8">DSM 11263</strain>
    </source>
</reference>
<evidence type="ECO:0000313" key="8">
    <source>
        <dbReference type="Proteomes" id="UP000287502"/>
    </source>
</evidence>
<keyword evidence="1 5" id="KW-0489">Methyltransferase</keyword>
<dbReference type="SUPFAM" id="SSF53335">
    <property type="entry name" value="S-adenosyl-L-methionine-dependent methyltransferases"/>
    <property type="match status" value="1"/>
</dbReference>
<feature type="binding site" evidence="5">
    <location>
        <position position="182"/>
    </location>
    <ligand>
        <name>S-adenosyl-L-methionine</name>
        <dbReference type="ChEBI" id="CHEBI:59789"/>
    </ligand>
</feature>
<feature type="domain" description="SAM-dependent MTase RsmB/NOP-type" evidence="6">
    <location>
        <begin position="1"/>
        <end position="301"/>
    </location>
</feature>
<proteinExistence type="inferred from homology"/>
<evidence type="ECO:0000259" key="6">
    <source>
        <dbReference type="PROSITE" id="PS51686"/>
    </source>
</evidence>
<evidence type="ECO:0000313" key="7">
    <source>
        <dbReference type="EMBL" id="QAR32275.1"/>
    </source>
</evidence>
<feature type="binding site" evidence="5">
    <location>
        <position position="137"/>
    </location>
    <ligand>
        <name>S-adenosyl-L-methionine</name>
        <dbReference type="ChEBI" id="CHEBI:59789"/>
    </ligand>
</feature>
<protein>
    <submittedName>
        <fullName evidence="7">RsmB/NOP family class I SAM-dependent RNA methyltransferase</fullName>
    </submittedName>
</protein>
<evidence type="ECO:0000256" key="2">
    <source>
        <dbReference type="ARBA" id="ARBA00022679"/>
    </source>
</evidence>
<dbReference type="PRINTS" id="PR02008">
    <property type="entry name" value="RCMTFAMILY"/>
</dbReference>
<gene>
    <name evidence="7" type="ORF">EP073_02340</name>
</gene>
<dbReference type="EMBL" id="CP035108">
    <property type="protein sequence ID" value="QAR32275.1"/>
    <property type="molecule type" value="Genomic_DNA"/>
</dbReference>
<dbReference type="InterPro" id="IPR023267">
    <property type="entry name" value="RCMT"/>
</dbReference>
<dbReference type="CDD" id="cd02440">
    <property type="entry name" value="AdoMet_MTases"/>
    <property type="match status" value="1"/>
</dbReference>
<dbReference type="OrthoDB" id="9810297at2"/>
<evidence type="ECO:0000256" key="5">
    <source>
        <dbReference type="PROSITE-ProRule" id="PRU01023"/>
    </source>
</evidence>
<evidence type="ECO:0000256" key="1">
    <source>
        <dbReference type="ARBA" id="ARBA00022603"/>
    </source>
</evidence>
<sequence length="444" mass="49543">MEKNRAFIEHFSRIFGTDSEAFFASLERLPSKHVRMNTKRGINYLPEIAEHGIILENDRRFPAVYKVLGGAEKLTSTVSFQTGGFYIQNPSSVFPPDVLCRFLPENPAVMDVSAAPGGKTVALCDMLKNSGVVVANEPSSKRLRSLEFNLEKYGCWSAKTVSFDGRVLHRHLEEAFDGILLDAPCSNENKIFRNETVNSSWEPALVERMAKLQREILESAFKCLKKGGVLVYSTCTFSAEENEGVIGSFLADNDEAELLDISEGENTFGISGNVVVDEKVLRVMPHKLPYDGFFIAALRRKGDRADGCAVKVKRDKQLDSLFYELPANLSVSQGSSTAYIETGCVLEARPHLSKSGIRLWKRAPELSAQSAWELGGSLKEEYRAETGMEGALRYLKGFDTDKTSDYHTPVLYYGEIPVGTVKTVDGKFKNKLDRYFLYGKNIEF</sequence>
<dbReference type="PANTHER" id="PTHR22807">
    <property type="entry name" value="NOP2 YEAST -RELATED NOL1/NOP2/FMU SUN DOMAIN-CONTAINING"/>
    <property type="match status" value="1"/>
</dbReference>
<feature type="active site" description="Nucleophile" evidence="5">
    <location>
        <position position="235"/>
    </location>
</feature>
<dbReference type="InterPro" id="IPR029063">
    <property type="entry name" value="SAM-dependent_MTases_sf"/>
</dbReference>
<keyword evidence="8" id="KW-1185">Reference proteome</keyword>
<feature type="binding site" evidence="5">
    <location>
        <begin position="113"/>
        <end position="119"/>
    </location>
    <ligand>
        <name>S-adenosyl-L-methionine</name>
        <dbReference type="ChEBI" id="CHEBI:59789"/>
    </ligand>
</feature>
<name>A0A410JW70_9BACT</name>
<evidence type="ECO:0000256" key="4">
    <source>
        <dbReference type="ARBA" id="ARBA00022884"/>
    </source>
</evidence>
<dbReference type="AlphaFoldDB" id="A0A410JW70"/>
<evidence type="ECO:0000256" key="3">
    <source>
        <dbReference type="ARBA" id="ARBA00022691"/>
    </source>
</evidence>
<dbReference type="KEGG" id="gtl:EP073_02340"/>
<keyword evidence="3 5" id="KW-0949">S-adenosyl-L-methionine</keyword>
<dbReference type="InterPro" id="IPR049560">
    <property type="entry name" value="MeTrfase_RsmB-F_NOP2_cat"/>
</dbReference>
<dbReference type="PROSITE" id="PS51686">
    <property type="entry name" value="SAM_MT_RSMB_NOP"/>
    <property type="match status" value="1"/>
</dbReference>
<dbReference type="Gene3D" id="3.30.70.1170">
    <property type="entry name" value="Sun protein, domain 3"/>
    <property type="match status" value="1"/>
</dbReference>
<dbReference type="NCBIfam" id="TIGR00446">
    <property type="entry name" value="nop2p"/>
    <property type="match status" value="1"/>
</dbReference>
<accession>A0A410JW70</accession>
<dbReference type="GO" id="GO:0006396">
    <property type="term" value="P:RNA processing"/>
    <property type="evidence" value="ECO:0007669"/>
    <property type="project" value="InterPro"/>
</dbReference>
<dbReference type="GO" id="GO:0003723">
    <property type="term" value="F:RNA binding"/>
    <property type="evidence" value="ECO:0007669"/>
    <property type="project" value="UniProtKB-UniRule"/>
</dbReference>
<comment type="similarity">
    <text evidence="5">Belongs to the class I-like SAM-binding methyltransferase superfamily. RsmB/NOP family.</text>
</comment>
<dbReference type="GO" id="GO:0008173">
    <property type="term" value="F:RNA methyltransferase activity"/>
    <property type="evidence" value="ECO:0007669"/>
    <property type="project" value="InterPro"/>
</dbReference>
<keyword evidence="4 5" id="KW-0694">RNA-binding</keyword>
<dbReference type="Pfam" id="PF01189">
    <property type="entry name" value="Methyltr_RsmB-F"/>
    <property type="match status" value="1"/>
</dbReference>
<dbReference type="GO" id="GO:0001510">
    <property type="term" value="P:RNA methylation"/>
    <property type="evidence" value="ECO:0007669"/>
    <property type="project" value="InterPro"/>
</dbReference>
<dbReference type="PANTHER" id="PTHR22807:SF30">
    <property type="entry name" value="28S RRNA (CYTOSINE(4447)-C(5))-METHYLTRANSFERASE-RELATED"/>
    <property type="match status" value="1"/>
</dbReference>
<dbReference type="InterPro" id="IPR001678">
    <property type="entry name" value="MeTrfase_RsmB-F_NOP2_dom"/>
</dbReference>
<organism evidence="7 8">
    <name type="scientific">Geovibrio thiophilus</name>
    <dbReference type="NCBI Taxonomy" id="139438"/>
    <lineage>
        <taxon>Bacteria</taxon>
        <taxon>Pseudomonadati</taxon>
        <taxon>Deferribacterota</taxon>
        <taxon>Deferribacteres</taxon>
        <taxon>Deferribacterales</taxon>
        <taxon>Geovibrionaceae</taxon>
        <taxon>Geovibrio</taxon>
    </lineage>
</organism>
<dbReference type="Proteomes" id="UP000287502">
    <property type="component" value="Chromosome"/>
</dbReference>
<dbReference type="InterPro" id="IPR011023">
    <property type="entry name" value="Nop2p"/>
</dbReference>
<dbReference type="GO" id="GO:0008757">
    <property type="term" value="F:S-adenosylmethionine-dependent methyltransferase activity"/>
    <property type="evidence" value="ECO:0007669"/>
    <property type="project" value="InterPro"/>
</dbReference>
<dbReference type="RefSeq" id="WP_128465562.1">
    <property type="nucleotide sequence ID" value="NZ_CP035108.1"/>
</dbReference>